<dbReference type="SUPFAM" id="SSF47986">
    <property type="entry name" value="DEATH domain"/>
    <property type="match status" value="2"/>
</dbReference>
<evidence type="ECO:0000256" key="1">
    <source>
        <dbReference type="ARBA" id="ARBA00022737"/>
    </source>
</evidence>
<dbReference type="SUPFAM" id="SSF52540">
    <property type="entry name" value="P-loop containing nucleoside triphosphate hydrolases"/>
    <property type="match status" value="1"/>
</dbReference>
<dbReference type="Gene3D" id="1.25.40.20">
    <property type="entry name" value="Ankyrin repeat-containing domain"/>
    <property type="match status" value="1"/>
</dbReference>
<dbReference type="Gene3D" id="3.40.50.300">
    <property type="entry name" value="P-loop containing nucleotide triphosphate hydrolases"/>
    <property type="match status" value="1"/>
</dbReference>
<dbReference type="AlphaFoldDB" id="A0A8B6ELL1"/>
<dbReference type="GO" id="GO:0007165">
    <property type="term" value="P:signal transduction"/>
    <property type="evidence" value="ECO:0007669"/>
    <property type="project" value="InterPro"/>
</dbReference>
<feature type="compositionally biased region" description="Polar residues" evidence="4">
    <location>
        <begin position="225"/>
        <end position="270"/>
    </location>
</feature>
<organism evidence="6 7">
    <name type="scientific">Mytilus galloprovincialis</name>
    <name type="common">Mediterranean mussel</name>
    <dbReference type="NCBI Taxonomy" id="29158"/>
    <lineage>
        <taxon>Eukaryota</taxon>
        <taxon>Metazoa</taxon>
        <taxon>Spiralia</taxon>
        <taxon>Lophotrochozoa</taxon>
        <taxon>Mollusca</taxon>
        <taxon>Bivalvia</taxon>
        <taxon>Autobranchia</taxon>
        <taxon>Pteriomorphia</taxon>
        <taxon>Mytilida</taxon>
        <taxon>Mytiloidea</taxon>
        <taxon>Mytilidae</taxon>
        <taxon>Mytilinae</taxon>
        <taxon>Mytilus</taxon>
    </lineage>
</organism>
<dbReference type="SMART" id="SM00248">
    <property type="entry name" value="ANK"/>
    <property type="match status" value="3"/>
</dbReference>
<sequence length="1007" mass="115226">MSDVFFKDDGSTALIEAAWHGHLEVTQLLIDRGCDKEATKDDGSTVLMFAAERGRLEVARLLIDRGCDIDATDKTPYDLAAARPFGQNRKVMEFLQEVSESIFTKLKQLDRNDFPDLVAQGTFASYENRVYLAGPCNIGKSSLASILIGEAIPKKWFSTDGLIIHFGRNGIDLQHRKMIPLKKGSGDVLTKLILGNPELNEQQRLLDEFQKKQNDDERKGDILSSPKSNLTKNENQLNQSKTDQFHSSQQQPKKNVTSSQTPSVQHPQMQLESDLDISRGLKQPIHTAHSIQDDLLEKIRKGSYMMNIAPSDLVDFGGQKSFDMTHQLFVQHKGTFILMFDGRKGLHTELEEYPQGDVTAASILEHWINSVLTYCTKSEDKMPRITFAATHSDKFSEDEKEKLAISFQEELTEMFSSHKFHQHIMYKKVFFINATDKEDLDIDRLKDTLVDIAFQQSTWGQQMPIVWVPLDLQISDMRADGVKLITKEKLLEINKSNKEFALNERRVEDFLLVQHSIGKLLYFDEPALRDFIVIQPTAMVNILRAFITDRMFWPENVTIRDILENLSSTGVLPRKDVLTLWSQPAFEDIMVNDRIKDYVMHVLVHLDILVEPKRYIGKDTAEYLYTRKDTAAVLDTQTENTAAALFLVPCIVKSKIPQQMLKNATDKRTICMAYHLKDTVVPSALAFKLIAASISIWPLKIVDKRFCLYFQAAVMDLDYKNELQIHVEGQRIIVNLINEESKQHISPDLATTIQECLTLALGRILQFYSRCFGKQSHQIMSDLFEIEVGENKDQCDPNCEGLEKETKMLLLKPIDQHYVHLAKKLGIGDFYDFFIHLGMAKADYDNLNFRYFSNPMDMMLMGMFQWRDKTNSGQDPATFGKLQKALSAIDRQHYLCQIHREDHSLVEKAHIRLQEVPSDDVINALTEQNLIGDCVVHFGIELGLSIVDIRKTMYKFPRDLDGQIHDLLIKWNKRGIVKPTIYRLMVALKRVEAAEGLAFVKKTYEGD</sequence>
<reference evidence="6" key="1">
    <citation type="submission" date="2018-11" db="EMBL/GenBank/DDBJ databases">
        <authorList>
            <person name="Alioto T."/>
            <person name="Alioto T."/>
        </authorList>
    </citation>
    <scope>NUCLEOTIDE SEQUENCE</scope>
</reference>
<evidence type="ECO:0000256" key="3">
    <source>
        <dbReference type="PROSITE-ProRule" id="PRU00023"/>
    </source>
</evidence>
<accession>A0A8B6ELL1</accession>
<feature type="region of interest" description="Disordered" evidence="4">
    <location>
        <begin position="211"/>
        <end position="270"/>
    </location>
</feature>
<keyword evidence="2 3" id="KW-0040">ANK repeat</keyword>
<evidence type="ECO:0000259" key="5">
    <source>
        <dbReference type="PROSITE" id="PS50017"/>
    </source>
</evidence>
<feature type="compositionally biased region" description="Basic and acidic residues" evidence="4">
    <location>
        <begin position="211"/>
        <end position="221"/>
    </location>
</feature>
<name>A0A8B6ELL1_MYTGA</name>
<dbReference type="InterPro" id="IPR000488">
    <property type="entry name" value="Death_dom"/>
</dbReference>
<dbReference type="EMBL" id="UYJE01005372">
    <property type="protein sequence ID" value="VDI36888.1"/>
    <property type="molecule type" value="Genomic_DNA"/>
</dbReference>
<gene>
    <name evidence="6" type="ORF">MGAL_10B018662</name>
</gene>
<dbReference type="Gene3D" id="1.10.533.10">
    <property type="entry name" value="Death Domain, Fas"/>
    <property type="match status" value="2"/>
</dbReference>
<dbReference type="PANTHER" id="PTHR24171:SF9">
    <property type="entry name" value="ANKYRIN REPEAT DOMAIN-CONTAINING PROTEIN 39"/>
    <property type="match status" value="1"/>
</dbReference>
<dbReference type="InterPro" id="IPR036770">
    <property type="entry name" value="Ankyrin_rpt-contain_sf"/>
</dbReference>
<keyword evidence="1" id="KW-0677">Repeat</keyword>
<dbReference type="InterPro" id="IPR011029">
    <property type="entry name" value="DEATH-like_dom_sf"/>
</dbReference>
<evidence type="ECO:0000313" key="6">
    <source>
        <dbReference type="EMBL" id="VDI36888.1"/>
    </source>
</evidence>
<dbReference type="PROSITE" id="PS50017">
    <property type="entry name" value="DEATH_DOMAIN"/>
    <property type="match status" value="1"/>
</dbReference>
<feature type="repeat" description="ANK" evidence="3">
    <location>
        <begin position="42"/>
        <end position="74"/>
    </location>
</feature>
<dbReference type="Proteomes" id="UP000596742">
    <property type="component" value="Unassembled WGS sequence"/>
</dbReference>
<keyword evidence="7" id="KW-1185">Reference proteome</keyword>
<comment type="caution">
    <text evidence="6">The sequence shown here is derived from an EMBL/GenBank/DDBJ whole genome shotgun (WGS) entry which is preliminary data.</text>
</comment>
<evidence type="ECO:0000313" key="7">
    <source>
        <dbReference type="Proteomes" id="UP000596742"/>
    </source>
</evidence>
<dbReference type="PANTHER" id="PTHR24171">
    <property type="entry name" value="ANKYRIN REPEAT DOMAIN-CONTAINING PROTEIN 39-RELATED"/>
    <property type="match status" value="1"/>
</dbReference>
<dbReference type="PROSITE" id="PS50297">
    <property type="entry name" value="ANK_REP_REGION"/>
    <property type="match status" value="2"/>
</dbReference>
<dbReference type="Pfam" id="PF12796">
    <property type="entry name" value="Ank_2"/>
    <property type="match status" value="1"/>
</dbReference>
<feature type="repeat" description="ANK" evidence="3">
    <location>
        <begin position="9"/>
        <end position="41"/>
    </location>
</feature>
<proteinExistence type="predicted"/>
<protein>
    <recommendedName>
        <fullName evidence="5">Death domain-containing protein</fullName>
    </recommendedName>
</protein>
<dbReference type="OrthoDB" id="539213at2759"/>
<dbReference type="SUPFAM" id="SSF48403">
    <property type="entry name" value="Ankyrin repeat"/>
    <property type="match status" value="1"/>
</dbReference>
<dbReference type="InterPro" id="IPR002110">
    <property type="entry name" value="Ankyrin_rpt"/>
</dbReference>
<evidence type="ECO:0000256" key="4">
    <source>
        <dbReference type="SAM" id="MobiDB-lite"/>
    </source>
</evidence>
<dbReference type="PROSITE" id="PS50088">
    <property type="entry name" value="ANK_REPEAT"/>
    <property type="match status" value="2"/>
</dbReference>
<evidence type="ECO:0000256" key="2">
    <source>
        <dbReference type="ARBA" id="ARBA00023043"/>
    </source>
</evidence>
<dbReference type="InterPro" id="IPR027417">
    <property type="entry name" value="P-loop_NTPase"/>
</dbReference>
<feature type="domain" description="Death" evidence="5">
    <location>
        <begin position="938"/>
        <end position="1004"/>
    </location>
</feature>